<keyword evidence="7" id="KW-1185">Reference proteome</keyword>
<proteinExistence type="predicted"/>
<evidence type="ECO:0000259" key="5">
    <source>
        <dbReference type="PROSITE" id="PS51677"/>
    </source>
</evidence>
<feature type="repeat" description="Cell wall-binding" evidence="4">
    <location>
        <begin position="167"/>
        <end position="186"/>
    </location>
</feature>
<dbReference type="PROSITE" id="PS51677">
    <property type="entry name" value="NODB"/>
    <property type="match status" value="1"/>
</dbReference>
<evidence type="ECO:0000256" key="2">
    <source>
        <dbReference type="ARBA" id="ARBA00022737"/>
    </source>
</evidence>
<sequence>MNRKKKIICIVLCIAMVVTVSGGFNKKISPKHIFAYSENMVNTAQVASDAAIQTEMPVTKTATPGAAEPSETTSGGVIIAPTIKPDYVVAPTIKPTVKPTKSPNSSKNGFVVNANGRYYYKDGKMVKNKWMKIDGKKYYFKSNGAAAIGYRNINGKGYYFTSSGVMYTGFVNINGKKYYFGKNGVKVCSKKKIGRYMCYFRKSGALYRKINTKKKLVALTYDDGPSKNTNTILNILKKNNSVATFFEVGNRIASYKSIVKKIDRMGCEIGNHTYGHKILTGCSRAEIKKQINGTNNVLKKVIGKKTIITRPPGGNHSAVIDKIINTPVIIWSLDTKDWKNRNAAMVTDAVLKNIKDGDIVLMHDLYKSTADASKKIIPTLVKRGYQLVTVSELSDCRKAMKKGSSYSAFR</sequence>
<dbReference type="SUPFAM" id="SSF88713">
    <property type="entry name" value="Glycoside hydrolase/deacetylase"/>
    <property type="match status" value="1"/>
</dbReference>
<dbReference type="EMBL" id="LLKB01000001">
    <property type="protein sequence ID" value="KQC85773.1"/>
    <property type="molecule type" value="Genomic_DNA"/>
</dbReference>
<evidence type="ECO:0000256" key="4">
    <source>
        <dbReference type="PROSITE-ProRule" id="PRU00591"/>
    </source>
</evidence>
<dbReference type="Gene3D" id="2.10.270.10">
    <property type="entry name" value="Cholin Binding"/>
    <property type="match status" value="1"/>
</dbReference>
<dbReference type="InterPro" id="IPR050248">
    <property type="entry name" value="Polysacc_deacetylase_ArnD"/>
</dbReference>
<keyword evidence="3" id="KW-0378">Hydrolase</keyword>
<dbReference type="GO" id="GO:0046872">
    <property type="term" value="F:metal ion binding"/>
    <property type="evidence" value="ECO:0007669"/>
    <property type="project" value="UniProtKB-KW"/>
</dbReference>
<dbReference type="RefSeq" id="WP_055940647.1">
    <property type="nucleotide sequence ID" value="NZ_JAQDCV010000006.1"/>
</dbReference>
<accession>A0AAW3JUQ6</accession>
<dbReference type="InterPro" id="IPR011330">
    <property type="entry name" value="Glyco_hydro/deAcase_b/a-brl"/>
</dbReference>
<dbReference type="InterPro" id="IPR018337">
    <property type="entry name" value="Cell_wall/Cho-bd_repeat"/>
</dbReference>
<dbReference type="Pfam" id="PF01473">
    <property type="entry name" value="Choline_bind_1"/>
    <property type="match status" value="3"/>
</dbReference>
<dbReference type="Gene3D" id="3.20.20.370">
    <property type="entry name" value="Glycoside hydrolase/deacetylase"/>
    <property type="match status" value="1"/>
</dbReference>
<reference evidence="6 7" key="1">
    <citation type="submission" date="2015-10" db="EMBL/GenBank/DDBJ databases">
        <title>Butyribacter intestini gen. nov., sp. nov., a butyric acid-producing bacterium of the family Lachnospiraceae isolated from the human faeces.</title>
        <authorList>
            <person name="Zou Y."/>
            <person name="Xue W."/>
            <person name="Luo G."/>
            <person name="Lv M."/>
        </authorList>
    </citation>
    <scope>NUCLEOTIDE SEQUENCE [LARGE SCALE GENOMIC DNA]</scope>
    <source>
        <strain evidence="6 7">TF01-11</strain>
    </source>
</reference>
<name>A0AAW3JUQ6_9FIRM</name>
<evidence type="ECO:0000256" key="1">
    <source>
        <dbReference type="ARBA" id="ARBA00022723"/>
    </source>
</evidence>
<dbReference type="AlphaFoldDB" id="A0AAW3JUQ6"/>
<dbReference type="GO" id="GO:0016020">
    <property type="term" value="C:membrane"/>
    <property type="evidence" value="ECO:0007669"/>
    <property type="project" value="TreeGrafter"/>
</dbReference>
<gene>
    <name evidence="6" type="ORF">APZ18_00780</name>
</gene>
<comment type="caution">
    <text evidence="6">The sequence shown here is derived from an EMBL/GenBank/DDBJ whole genome shotgun (WGS) entry which is preliminary data.</text>
</comment>
<dbReference type="CDD" id="cd10954">
    <property type="entry name" value="CE4_CtAXE_like"/>
    <property type="match status" value="1"/>
</dbReference>
<feature type="domain" description="NodB homology" evidence="5">
    <location>
        <begin position="215"/>
        <end position="388"/>
    </location>
</feature>
<protein>
    <recommendedName>
        <fullName evidence="5">NodB homology domain-containing protein</fullName>
    </recommendedName>
</protein>
<evidence type="ECO:0000313" key="6">
    <source>
        <dbReference type="EMBL" id="KQC85773.1"/>
    </source>
</evidence>
<dbReference type="PANTHER" id="PTHR10587:SF133">
    <property type="entry name" value="CHITIN DEACETYLASE 1-RELATED"/>
    <property type="match status" value="1"/>
</dbReference>
<dbReference type="Proteomes" id="UP000050833">
    <property type="component" value="Unassembled WGS sequence"/>
</dbReference>
<dbReference type="SUPFAM" id="SSF69360">
    <property type="entry name" value="Cell wall binding repeat"/>
    <property type="match status" value="1"/>
</dbReference>
<evidence type="ECO:0000313" key="7">
    <source>
        <dbReference type="Proteomes" id="UP000050833"/>
    </source>
</evidence>
<dbReference type="PANTHER" id="PTHR10587">
    <property type="entry name" value="GLYCOSYL TRANSFERASE-RELATED"/>
    <property type="match status" value="1"/>
</dbReference>
<dbReference type="GO" id="GO:0016810">
    <property type="term" value="F:hydrolase activity, acting on carbon-nitrogen (but not peptide) bonds"/>
    <property type="evidence" value="ECO:0007669"/>
    <property type="project" value="InterPro"/>
</dbReference>
<keyword evidence="2" id="KW-0677">Repeat</keyword>
<organism evidence="6 7">
    <name type="scientific">Butyribacter intestini</name>
    <dbReference type="NCBI Taxonomy" id="1703332"/>
    <lineage>
        <taxon>Bacteria</taxon>
        <taxon>Bacillati</taxon>
        <taxon>Bacillota</taxon>
        <taxon>Clostridia</taxon>
        <taxon>Lachnospirales</taxon>
        <taxon>Lachnospiraceae</taxon>
        <taxon>Butyribacter</taxon>
    </lineage>
</organism>
<feature type="repeat" description="Cell wall-binding" evidence="4">
    <location>
        <begin position="127"/>
        <end position="146"/>
    </location>
</feature>
<keyword evidence="1" id="KW-0479">Metal-binding</keyword>
<evidence type="ECO:0000256" key="3">
    <source>
        <dbReference type="ARBA" id="ARBA00022801"/>
    </source>
</evidence>
<dbReference type="Pfam" id="PF01522">
    <property type="entry name" value="Polysacc_deac_1"/>
    <property type="match status" value="1"/>
</dbReference>
<dbReference type="GO" id="GO:0005975">
    <property type="term" value="P:carbohydrate metabolic process"/>
    <property type="evidence" value="ECO:0007669"/>
    <property type="project" value="InterPro"/>
</dbReference>
<dbReference type="InterPro" id="IPR002509">
    <property type="entry name" value="NODB_dom"/>
</dbReference>
<dbReference type="PROSITE" id="PS51170">
    <property type="entry name" value="CW"/>
    <property type="match status" value="2"/>
</dbReference>